<dbReference type="PANTHER" id="PTHR32125">
    <property type="entry name" value="2-C-METHYL-D-ERYTHRITOL 4-PHOSPHATE CYTIDYLYLTRANSFERASE, CHLOROPLASTIC"/>
    <property type="match status" value="1"/>
</dbReference>
<dbReference type="PATRIC" id="fig|1432052.3.peg.3224"/>
<dbReference type="EMBL" id="MCGI01000003">
    <property type="protein sequence ID" value="ODM10491.1"/>
    <property type="molecule type" value="Genomic_DNA"/>
</dbReference>
<dbReference type="FunFam" id="3.90.550.10:FF:000003">
    <property type="entry name" value="2-C-methyl-D-erythritol 4-phosphate cytidylyltransferase"/>
    <property type="match status" value="1"/>
</dbReference>
<gene>
    <name evidence="6" type="primary">ispD1</name>
    <name evidence="4" type="synonym">ispD</name>
    <name evidence="6" type="ORF">BEH84_02920</name>
    <name evidence="5" type="ORF">BEI61_00750</name>
</gene>
<feature type="site" description="Transition state stabilizer" evidence="4">
    <location>
        <position position="24"/>
    </location>
</feature>
<dbReference type="Proteomes" id="UP000095003">
    <property type="component" value="Unassembled WGS sequence"/>
</dbReference>
<dbReference type="HAMAP" id="MF_00108">
    <property type="entry name" value="IspD"/>
    <property type="match status" value="1"/>
</dbReference>
<dbReference type="InterPro" id="IPR050088">
    <property type="entry name" value="IspD/TarI_cytidylyltransf_bact"/>
</dbReference>
<sequence>MQEKTAAVVLAAGKGKRMNSDVPKQFMLLREKPVLYYSLQTFQDSFVDEIILVTEKGEEEYCRKEIVDKYHLTKVKHITAGGTERYFSVANGLEAVSEDCAYIFIHDGARPFVTGQIINDALKNVRVHKACVAAMPVKDTIKIADDQDFAVSTPRRDLVWMMQTPQVFQASLIREAYRRLIKEEEKLRTEGIQITDDAMAVETLLHQPVKLFRASYENIKITTPEDLVIADGILEKRV</sequence>
<comment type="function">
    <text evidence="4">Catalyzes the formation of 4-diphosphocytidyl-2-C-methyl-D-erythritol from CTP and 2-C-methyl-D-erythritol 4-phosphate (MEP).</text>
</comment>
<protein>
    <recommendedName>
        <fullName evidence="4">2-C-methyl-D-erythritol 4-phosphate cytidylyltransferase</fullName>
        <ecNumber evidence="4">2.7.7.60</ecNumber>
    </recommendedName>
    <alternativeName>
        <fullName evidence="4">4-diphosphocytidyl-2C-methyl-D-erythritol synthase</fullName>
    </alternativeName>
    <alternativeName>
        <fullName evidence="4">MEP cytidylyltransferase</fullName>
        <shortName evidence="4">MCT</shortName>
    </alternativeName>
</protein>
<dbReference type="Proteomes" id="UP000094067">
    <property type="component" value="Unassembled WGS sequence"/>
</dbReference>
<reference evidence="7 8" key="1">
    <citation type="submission" date="2016-07" db="EMBL/GenBank/DDBJ databases">
        <title>Characterization of isolates of Eisenbergiella tayi derived from blood cultures, using whole genome sequencing.</title>
        <authorList>
            <person name="Burdz T."/>
            <person name="Wiebe D."/>
            <person name="Huynh C."/>
            <person name="Bernard K."/>
        </authorList>
    </citation>
    <scope>NUCLEOTIDE SEQUENCE [LARGE SCALE GENOMIC DNA]</scope>
    <source>
        <strain evidence="5 7">NML 110608</strain>
        <strain evidence="6 8">NML 120489</strain>
    </source>
</reference>
<name>A0A1E3APS0_9FIRM</name>
<dbReference type="PANTHER" id="PTHR32125:SF4">
    <property type="entry name" value="2-C-METHYL-D-ERYTHRITOL 4-PHOSPHATE CYTIDYLYLTRANSFERASE, CHLOROPLASTIC"/>
    <property type="match status" value="1"/>
</dbReference>
<dbReference type="InterPro" id="IPR029044">
    <property type="entry name" value="Nucleotide-diphossugar_trans"/>
</dbReference>
<evidence type="ECO:0000313" key="7">
    <source>
        <dbReference type="Proteomes" id="UP000094067"/>
    </source>
</evidence>
<comment type="catalytic activity">
    <reaction evidence="4">
        <text>2-C-methyl-D-erythritol 4-phosphate + CTP + H(+) = 4-CDP-2-C-methyl-D-erythritol + diphosphate</text>
        <dbReference type="Rhea" id="RHEA:13429"/>
        <dbReference type="ChEBI" id="CHEBI:15378"/>
        <dbReference type="ChEBI" id="CHEBI:33019"/>
        <dbReference type="ChEBI" id="CHEBI:37563"/>
        <dbReference type="ChEBI" id="CHEBI:57823"/>
        <dbReference type="ChEBI" id="CHEBI:58262"/>
        <dbReference type="EC" id="2.7.7.60"/>
    </reaction>
</comment>
<evidence type="ECO:0000256" key="1">
    <source>
        <dbReference type="ARBA" id="ARBA00022679"/>
    </source>
</evidence>
<feature type="site" description="Positions MEP for the nucleophilic attack" evidence="4">
    <location>
        <position position="156"/>
    </location>
</feature>
<dbReference type="AlphaFoldDB" id="A0A1E3APS0"/>
<dbReference type="GeneID" id="93303364"/>
<keyword evidence="2 4" id="KW-0548">Nucleotidyltransferase</keyword>
<comment type="caution">
    <text evidence="6">The sequence shown here is derived from an EMBL/GenBank/DDBJ whole genome shotgun (WGS) entry which is preliminary data.</text>
</comment>
<dbReference type="NCBIfam" id="TIGR00453">
    <property type="entry name" value="ispD"/>
    <property type="match status" value="1"/>
</dbReference>
<dbReference type="EMBL" id="MCGH01000001">
    <property type="protein sequence ID" value="ODM09121.1"/>
    <property type="molecule type" value="Genomic_DNA"/>
</dbReference>
<organism evidence="6 8">
    <name type="scientific">Eisenbergiella tayi</name>
    <dbReference type="NCBI Taxonomy" id="1432052"/>
    <lineage>
        <taxon>Bacteria</taxon>
        <taxon>Bacillati</taxon>
        <taxon>Bacillota</taxon>
        <taxon>Clostridia</taxon>
        <taxon>Lachnospirales</taxon>
        <taxon>Lachnospiraceae</taxon>
        <taxon>Eisenbergiella</taxon>
    </lineage>
</organism>
<dbReference type="Pfam" id="PF01128">
    <property type="entry name" value="IspD"/>
    <property type="match status" value="1"/>
</dbReference>
<dbReference type="Gene3D" id="3.90.550.10">
    <property type="entry name" value="Spore Coat Polysaccharide Biosynthesis Protein SpsA, Chain A"/>
    <property type="match status" value="1"/>
</dbReference>
<feature type="site" description="Positions MEP for the nucleophilic attack" evidence="4">
    <location>
        <position position="220"/>
    </location>
</feature>
<dbReference type="SUPFAM" id="SSF53448">
    <property type="entry name" value="Nucleotide-diphospho-sugar transferases"/>
    <property type="match status" value="1"/>
</dbReference>
<dbReference type="RefSeq" id="WP_069151346.1">
    <property type="nucleotide sequence ID" value="NZ_DBFYTC010000272.1"/>
</dbReference>
<dbReference type="CDD" id="cd02516">
    <property type="entry name" value="CDP-ME_synthetase"/>
    <property type="match status" value="1"/>
</dbReference>
<keyword evidence="3 4" id="KW-0414">Isoprene biosynthesis</keyword>
<dbReference type="InterPro" id="IPR001228">
    <property type="entry name" value="IspD"/>
</dbReference>
<evidence type="ECO:0000256" key="3">
    <source>
        <dbReference type="ARBA" id="ARBA00023229"/>
    </source>
</evidence>
<keyword evidence="1 4" id="KW-0808">Transferase</keyword>
<evidence type="ECO:0000256" key="2">
    <source>
        <dbReference type="ARBA" id="ARBA00022695"/>
    </source>
</evidence>
<proteinExistence type="inferred from homology"/>
<accession>A0A1E3APS0</accession>
<evidence type="ECO:0000313" key="8">
    <source>
        <dbReference type="Proteomes" id="UP000095003"/>
    </source>
</evidence>
<feature type="site" description="Transition state stabilizer" evidence="4">
    <location>
        <position position="17"/>
    </location>
</feature>
<dbReference type="GO" id="GO:0050518">
    <property type="term" value="F:2-C-methyl-D-erythritol 4-phosphate cytidylyltransferase activity"/>
    <property type="evidence" value="ECO:0007669"/>
    <property type="project" value="UniProtKB-UniRule"/>
</dbReference>
<evidence type="ECO:0000313" key="6">
    <source>
        <dbReference type="EMBL" id="ODM10491.1"/>
    </source>
</evidence>
<comment type="similarity">
    <text evidence="4">Belongs to the IspD/TarI cytidylyltransferase family. IspD subfamily.</text>
</comment>
<evidence type="ECO:0000313" key="5">
    <source>
        <dbReference type="EMBL" id="ODM09121.1"/>
    </source>
</evidence>
<dbReference type="UniPathway" id="UPA00056">
    <property type="reaction ID" value="UER00093"/>
</dbReference>
<dbReference type="InterPro" id="IPR034683">
    <property type="entry name" value="IspD/TarI"/>
</dbReference>
<dbReference type="EC" id="2.7.7.60" evidence="4"/>
<comment type="pathway">
    <text evidence="4">Isoprenoid biosynthesis; isopentenyl diphosphate biosynthesis via DXP pathway; isopentenyl diphosphate from 1-deoxy-D-xylulose 5-phosphate: step 2/6.</text>
</comment>
<dbReference type="GO" id="GO:0019288">
    <property type="term" value="P:isopentenyl diphosphate biosynthetic process, methylerythritol 4-phosphate pathway"/>
    <property type="evidence" value="ECO:0007669"/>
    <property type="project" value="UniProtKB-UniRule"/>
</dbReference>
<evidence type="ECO:0000256" key="4">
    <source>
        <dbReference type="HAMAP-Rule" id="MF_00108"/>
    </source>
</evidence>